<evidence type="ECO:0000256" key="1">
    <source>
        <dbReference type="ARBA" id="ARBA00001973"/>
    </source>
</evidence>
<reference evidence="18" key="1">
    <citation type="journal article" date="2023" name="Mol. Phylogenet. Evol.">
        <title>Genome-scale phylogeny and comparative genomics of the fungal order Sordariales.</title>
        <authorList>
            <person name="Hensen N."/>
            <person name="Bonometti L."/>
            <person name="Westerberg I."/>
            <person name="Brannstrom I.O."/>
            <person name="Guillou S."/>
            <person name="Cros-Aarteil S."/>
            <person name="Calhoun S."/>
            <person name="Haridas S."/>
            <person name="Kuo A."/>
            <person name="Mondo S."/>
            <person name="Pangilinan J."/>
            <person name="Riley R."/>
            <person name="LaButti K."/>
            <person name="Andreopoulos B."/>
            <person name="Lipzen A."/>
            <person name="Chen C."/>
            <person name="Yan M."/>
            <person name="Daum C."/>
            <person name="Ng V."/>
            <person name="Clum A."/>
            <person name="Steindorff A."/>
            <person name="Ohm R.A."/>
            <person name="Martin F."/>
            <person name="Silar P."/>
            <person name="Natvig D.O."/>
            <person name="Lalanne C."/>
            <person name="Gautier V."/>
            <person name="Ament-Velasquez S.L."/>
            <person name="Kruys A."/>
            <person name="Hutchinson M.I."/>
            <person name="Powell A.J."/>
            <person name="Barry K."/>
            <person name="Miller A.N."/>
            <person name="Grigoriev I.V."/>
            <person name="Debuchy R."/>
            <person name="Gladieux P."/>
            <person name="Hiltunen Thoren M."/>
            <person name="Johannesson H."/>
        </authorList>
    </citation>
    <scope>NUCLEOTIDE SEQUENCE</scope>
    <source>
        <strain evidence="18">PSN293</strain>
    </source>
</reference>
<name>A0AAN6YC00_9PEZI</name>
<keyword evidence="5 16" id="KW-0732">Signal</keyword>
<dbReference type="GO" id="GO:0004497">
    <property type="term" value="F:monooxygenase activity"/>
    <property type="evidence" value="ECO:0007669"/>
    <property type="project" value="UniProtKB-KW"/>
</dbReference>
<evidence type="ECO:0000313" key="19">
    <source>
        <dbReference type="Proteomes" id="UP001301769"/>
    </source>
</evidence>
<evidence type="ECO:0000256" key="10">
    <source>
        <dbReference type="ARBA" id="ARBA00023157"/>
    </source>
</evidence>
<feature type="domain" description="Auxiliary Activity family 9 catalytic" evidence="17">
    <location>
        <begin position="18"/>
        <end position="221"/>
    </location>
</feature>
<evidence type="ECO:0000256" key="15">
    <source>
        <dbReference type="ARBA" id="ARBA00047174"/>
    </source>
</evidence>
<evidence type="ECO:0000256" key="7">
    <source>
        <dbReference type="ARBA" id="ARBA00023002"/>
    </source>
</evidence>
<dbReference type="GO" id="GO:0030245">
    <property type="term" value="P:cellulose catabolic process"/>
    <property type="evidence" value="ECO:0007669"/>
    <property type="project" value="UniProtKB-KW"/>
</dbReference>
<keyword evidence="6" id="KW-0136">Cellulose degradation</keyword>
<dbReference type="Proteomes" id="UP001301769">
    <property type="component" value="Unassembled WGS sequence"/>
</dbReference>
<evidence type="ECO:0000256" key="12">
    <source>
        <dbReference type="ARBA" id="ARBA00023326"/>
    </source>
</evidence>
<dbReference type="GO" id="GO:0005576">
    <property type="term" value="C:extracellular region"/>
    <property type="evidence" value="ECO:0007669"/>
    <property type="project" value="UniProtKB-SubCell"/>
</dbReference>
<evidence type="ECO:0000256" key="16">
    <source>
        <dbReference type="SAM" id="SignalP"/>
    </source>
</evidence>
<accession>A0AAN6YC00</accession>
<comment type="caution">
    <text evidence="18">The sequence shown here is derived from an EMBL/GenBank/DDBJ whole genome shotgun (WGS) entry which is preliminary data.</text>
</comment>
<comment type="catalytic activity">
    <reaction evidence="14">
        <text>[(1-&gt;4)-beta-D-glucosyl]n+m + reduced acceptor + O2 = 4-dehydro-beta-D-glucosyl-[(1-&gt;4)-beta-D-glucosyl]n-1 + [(1-&gt;4)-beta-D-glucosyl]m + acceptor + H2O.</text>
        <dbReference type="EC" id="1.14.99.56"/>
    </reaction>
</comment>
<evidence type="ECO:0000256" key="14">
    <source>
        <dbReference type="ARBA" id="ARBA00045077"/>
    </source>
</evidence>
<dbReference type="Pfam" id="PF03443">
    <property type="entry name" value="AA9"/>
    <property type="match status" value="1"/>
</dbReference>
<dbReference type="PANTHER" id="PTHR33353">
    <property type="entry name" value="PUTATIVE (AFU_ORTHOLOGUE AFUA_1G12560)-RELATED"/>
    <property type="match status" value="1"/>
</dbReference>
<sequence>MQLSLTALLLSAAAVQAHYTFPRLVINGKPEDKDWSVTRMTKNAQSKTGIENPTSGDIRCYSSQTAPNVATVPAGATIHFESSQQLNHPGPTQYYLAKVPAGSSATRWDGSGAVWFKIATTTPTMDKNKQLTWPNQNTYTTVNATIPAATPSGEYLLRVEQIALHMAMQANKAQFYLACSQISITGGGNGTPGPLVSLPGAYRSNDPGILVNINAIAPTAYTPPGPAVWTGN</sequence>
<evidence type="ECO:0000256" key="2">
    <source>
        <dbReference type="ARBA" id="ARBA00004613"/>
    </source>
</evidence>
<dbReference type="InterPro" id="IPR049892">
    <property type="entry name" value="AA9"/>
</dbReference>
<dbReference type="InterPro" id="IPR005103">
    <property type="entry name" value="AA9_LPMO"/>
</dbReference>
<organism evidence="18 19">
    <name type="scientific">Rhypophila decipiens</name>
    <dbReference type="NCBI Taxonomy" id="261697"/>
    <lineage>
        <taxon>Eukaryota</taxon>
        <taxon>Fungi</taxon>
        <taxon>Dikarya</taxon>
        <taxon>Ascomycota</taxon>
        <taxon>Pezizomycotina</taxon>
        <taxon>Sordariomycetes</taxon>
        <taxon>Sordariomycetidae</taxon>
        <taxon>Sordariales</taxon>
        <taxon>Naviculisporaceae</taxon>
        <taxon>Rhypophila</taxon>
    </lineage>
</organism>
<evidence type="ECO:0000256" key="5">
    <source>
        <dbReference type="ARBA" id="ARBA00022729"/>
    </source>
</evidence>
<gene>
    <name evidence="18" type="ORF">QBC37DRAFT_337963</name>
</gene>
<keyword evidence="3" id="KW-0964">Secreted</keyword>
<keyword evidence="9" id="KW-0503">Monooxygenase</keyword>
<evidence type="ECO:0000256" key="8">
    <source>
        <dbReference type="ARBA" id="ARBA00023008"/>
    </source>
</evidence>
<comment type="similarity">
    <text evidence="13">Belongs to the polysaccharide monooxygenase AA9 family.</text>
</comment>
<keyword evidence="8" id="KW-0186">Copper</keyword>
<evidence type="ECO:0000256" key="9">
    <source>
        <dbReference type="ARBA" id="ARBA00023033"/>
    </source>
</evidence>
<evidence type="ECO:0000256" key="13">
    <source>
        <dbReference type="ARBA" id="ARBA00044502"/>
    </source>
</evidence>
<dbReference type="GO" id="GO:0016787">
    <property type="term" value="F:hydrolase activity"/>
    <property type="evidence" value="ECO:0007669"/>
    <property type="project" value="UniProtKB-KW"/>
</dbReference>
<evidence type="ECO:0000256" key="6">
    <source>
        <dbReference type="ARBA" id="ARBA00023001"/>
    </source>
</evidence>
<evidence type="ECO:0000256" key="4">
    <source>
        <dbReference type="ARBA" id="ARBA00022723"/>
    </source>
</evidence>
<dbReference type="CDD" id="cd21175">
    <property type="entry name" value="LPMO_AA9"/>
    <property type="match status" value="1"/>
</dbReference>
<protein>
    <recommendedName>
        <fullName evidence="15">lytic cellulose monooxygenase (C4-dehydrogenating)</fullName>
        <ecNumber evidence="15">1.14.99.56</ecNumber>
    </recommendedName>
</protein>
<keyword evidence="19" id="KW-1185">Reference proteome</keyword>
<dbReference type="PANTHER" id="PTHR33353:SF10">
    <property type="entry name" value="ENDO-BETA-1,4-GLUCANASE D"/>
    <property type="match status" value="1"/>
</dbReference>
<comment type="subcellular location">
    <subcellularLocation>
        <location evidence="2">Secreted</location>
    </subcellularLocation>
</comment>
<dbReference type="EC" id="1.14.99.56" evidence="15"/>
<keyword evidence="7" id="KW-0560">Oxidoreductase</keyword>
<evidence type="ECO:0000313" key="18">
    <source>
        <dbReference type="EMBL" id="KAK4216529.1"/>
    </source>
</evidence>
<keyword evidence="10" id="KW-1015">Disulfide bond</keyword>
<feature type="chain" id="PRO_5042996937" description="lytic cellulose monooxygenase (C4-dehydrogenating)" evidence="16">
    <location>
        <begin position="18"/>
        <end position="232"/>
    </location>
</feature>
<keyword evidence="4" id="KW-0479">Metal-binding</keyword>
<dbReference type="Gene3D" id="2.70.50.70">
    <property type="match status" value="1"/>
</dbReference>
<dbReference type="AlphaFoldDB" id="A0AAN6YC00"/>
<evidence type="ECO:0000256" key="3">
    <source>
        <dbReference type="ARBA" id="ARBA00022525"/>
    </source>
</evidence>
<dbReference type="GO" id="GO:0046872">
    <property type="term" value="F:metal ion binding"/>
    <property type="evidence" value="ECO:0007669"/>
    <property type="project" value="UniProtKB-KW"/>
</dbReference>
<keyword evidence="18" id="KW-0378">Hydrolase</keyword>
<keyword evidence="12" id="KW-0624">Polysaccharide degradation</keyword>
<dbReference type="EMBL" id="MU858068">
    <property type="protein sequence ID" value="KAK4216529.1"/>
    <property type="molecule type" value="Genomic_DNA"/>
</dbReference>
<keyword evidence="11" id="KW-0119">Carbohydrate metabolism</keyword>
<evidence type="ECO:0000256" key="11">
    <source>
        <dbReference type="ARBA" id="ARBA00023277"/>
    </source>
</evidence>
<evidence type="ECO:0000259" key="17">
    <source>
        <dbReference type="Pfam" id="PF03443"/>
    </source>
</evidence>
<feature type="signal peptide" evidence="16">
    <location>
        <begin position="1"/>
        <end position="17"/>
    </location>
</feature>
<proteinExistence type="inferred from homology"/>
<reference evidence="18" key="2">
    <citation type="submission" date="2023-05" db="EMBL/GenBank/DDBJ databases">
        <authorList>
            <consortium name="Lawrence Berkeley National Laboratory"/>
            <person name="Steindorff A."/>
            <person name="Hensen N."/>
            <person name="Bonometti L."/>
            <person name="Westerberg I."/>
            <person name="Brannstrom I.O."/>
            <person name="Guillou S."/>
            <person name="Cros-Aarteil S."/>
            <person name="Calhoun S."/>
            <person name="Haridas S."/>
            <person name="Kuo A."/>
            <person name="Mondo S."/>
            <person name="Pangilinan J."/>
            <person name="Riley R."/>
            <person name="Labutti K."/>
            <person name="Andreopoulos B."/>
            <person name="Lipzen A."/>
            <person name="Chen C."/>
            <person name="Yanf M."/>
            <person name="Daum C."/>
            <person name="Ng V."/>
            <person name="Clum A."/>
            <person name="Ohm R."/>
            <person name="Martin F."/>
            <person name="Silar P."/>
            <person name="Natvig D."/>
            <person name="Lalanne C."/>
            <person name="Gautier V."/>
            <person name="Ament-Velasquez S.L."/>
            <person name="Kruys A."/>
            <person name="Hutchinson M.I."/>
            <person name="Powell A.J."/>
            <person name="Barry K."/>
            <person name="Miller A.N."/>
            <person name="Grigoriev I.V."/>
            <person name="Debuchy R."/>
            <person name="Gladieux P."/>
            <person name="Thoren M.H."/>
            <person name="Johannesson H."/>
        </authorList>
    </citation>
    <scope>NUCLEOTIDE SEQUENCE</scope>
    <source>
        <strain evidence="18">PSN293</strain>
    </source>
</reference>
<comment type="cofactor">
    <cofactor evidence="1">
        <name>Cu(2+)</name>
        <dbReference type="ChEBI" id="CHEBI:29036"/>
    </cofactor>
</comment>